<dbReference type="EMBL" id="CAJOBH010223649">
    <property type="protein sequence ID" value="CAF5039557.1"/>
    <property type="molecule type" value="Genomic_DNA"/>
</dbReference>
<evidence type="ECO:0000313" key="2">
    <source>
        <dbReference type="EMBL" id="CAF5039557.1"/>
    </source>
</evidence>
<organism evidence="2 3">
    <name type="scientific">Rotaria magnacalcarata</name>
    <dbReference type="NCBI Taxonomy" id="392030"/>
    <lineage>
        <taxon>Eukaryota</taxon>
        <taxon>Metazoa</taxon>
        <taxon>Spiralia</taxon>
        <taxon>Gnathifera</taxon>
        <taxon>Rotifera</taxon>
        <taxon>Eurotatoria</taxon>
        <taxon>Bdelloidea</taxon>
        <taxon>Philodinida</taxon>
        <taxon>Philodinidae</taxon>
        <taxon>Rotaria</taxon>
    </lineage>
</organism>
<sequence>MTSNNTTASSDYSKGMRRPVLFNVLVCLLIPSLTCSIYLFFQFATNHILRRQIHNRITLFLLIAYFLQ</sequence>
<keyword evidence="1" id="KW-0472">Membrane</keyword>
<keyword evidence="1" id="KW-1133">Transmembrane helix</keyword>
<evidence type="ECO:0000256" key="1">
    <source>
        <dbReference type="SAM" id="Phobius"/>
    </source>
</evidence>
<evidence type="ECO:0000313" key="3">
    <source>
        <dbReference type="Proteomes" id="UP000681967"/>
    </source>
</evidence>
<comment type="caution">
    <text evidence="2">The sequence shown here is derived from an EMBL/GenBank/DDBJ whole genome shotgun (WGS) entry which is preliminary data.</text>
</comment>
<reference evidence="2" key="1">
    <citation type="submission" date="2021-02" db="EMBL/GenBank/DDBJ databases">
        <authorList>
            <person name="Nowell W R."/>
        </authorList>
    </citation>
    <scope>NUCLEOTIDE SEQUENCE</scope>
</reference>
<proteinExistence type="predicted"/>
<feature type="non-terminal residue" evidence="2">
    <location>
        <position position="68"/>
    </location>
</feature>
<feature type="transmembrane region" description="Helical" evidence="1">
    <location>
        <begin position="20"/>
        <end position="41"/>
    </location>
</feature>
<dbReference type="AlphaFoldDB" id="A0A8S3E7X8"/>
<accession>A0A8S3E7X8</accession>
<gene>
    <name evidence="2" type="ORF">BYL167_LOCUS56765</name>
</gene>
<keyword evidence="1" id="KW-0812">Transmembrane</keyword>
<protein>
    <submittedName>
        <fullName evidence="2">Uncharacterized protein</fullName>
    </submittedName>
</protein>
<name>A0A8S3E7X8_9BILA</name>
<dbReference type="Proteomes" id="UP000681967">
    <property type="component" value="Unassembled WGS sequence"/>
</dbReference>